<name>A0A9D4V5Y5_ADICA</name>
<dbReference type="Proteomes" id="UP000886520">
    <property type="component" value="Chromosome 5"/>
</dbReference>
<gene>
    <name evidence="1" type="ORF">GOP47_0005643</name>
</gene>
<feature type="non-terminal residue" evidence="1">
    <location>
        <position position="1"/>
    </location>
</feature>
<dbReference type="AlphaFoldDB" id="A0A9D4V5Y5"/>
<keyword evidence="2" id="KW-1185">Reference proteome</keyword>
<organism evidence="1 2">
    <name type="scientific">Adiantum capillus-veneris</name>
    <name type="common">Maidenhair fern</name>
    <dbReference type="NCBI Taxonomy" id="13818"/>
    <lineage>
        <taxon>Eukaryota</taxon>
        <taxon>Viridiplantae</taxon>
        <taxon>Streptophyta</taxon>
        <taxon>Embryophyta</taxon>
        <taxon>Tracheophyta</taxon>
        <taxon>Polypodiopsida</taxon>
        <taxon>Polypodiidae</taxon>
        <taxon>Polypodiales</taxon>
        <taxon>Pteridineae</taxon>
        <taxon>Pteridaceae</taxon>
        <taxon>Vittarioideae</taxon>
        <taxon>Adiantum</taxon>
    </lineage>
</organism>
<sequence length="276" mass="30052">SLANYVCTLPLIYTHASCSLPNLHSNLSQSPILRPPSFAFNSMPPAALHLKRTHSIAILAAPLESRNAMPPSATDRSSMPPSFIDSAELLPCSKILRLMCSSDTLSADVAAPPVDEANADPHEADKIITNSANYQSDLQAKRLPDSLNDLETFCTERVADNSDVATRIDMSAGLDEQLIREMMHNLEQAIGGNAQFVEDSSSCSSSPTSNTTSCARWIDIDGEQMAESSAHDVECFDIFADSSASIDEEVQRLLQQGDDQALLDFYPYFYPIFTKG</sequence>
<comment type="caution">
    <text evidence="1">The sequence shown here is derived from an EMBL/GenBank/DDBJ whole genome shotgun (WGS) entry which is preliminary data.</text>
</comment>
<dbReference type="EMBL" id="JABFUD020000005">
    <property type="protein sequence ID" value="KAI5080164.1"/>
    <property type="molecule type" value="Genomic_DNA"/>
</dbReference>
<proteinExistence type="predicted"/>
<evidence type="ECO:0000313" key="2">
    <source>
        <dbReference type="Proteomes" id="UP000886520"/>
    </source>
</evidence>
<accession>A0A9D4V5Y5</accession>
<reference evidence="1 2" key="1">
    <citation type="submission" date="2021-01" db="EMBL/GenBank/DDBJ databases">
        <title>Adiantum capillus-veneris genome.</title>
        <authorList>
            <person name="Fang Y."/>
            <person name="Liao Q."/>
        </authorList>
    </citation>
    <scope>NUCLEOTIDE SEQUENCE [LARGE SCALE GENOMIC DNA]</scope>
    <source>
        <strain evidence="1">H3</strain>
        <tissue evidence="1">Leaf</tissue>
    </source>
</reference>
<protein>
    <submittedName>
        <fullName evidence="1">Uncharacterized protein</fullName>
    </submittedName>
</protein>
<evidence type="ECO:0000313" key="1">
    <source>
        <dbReference type="EMBL" id="KAI5080164.1"/>
    </source>
</evidence>